<sequence>MKWPALLALVAILLIAHEQIGVFLYSLLAWAYGLRYDDFTSCYLPSAIVHEVDVRCREGNMLGVASMAIQAGKSDQLVGLIVQALGFGDLVKGVVILPWHWLQGNIVFGRGVAVAGSDAFITAMLSLATMVCGLVGNFAMSSWSQLHEGILAIVIVVPGCLFAACEWLVRQLVWFVFSWGTVGMLIKVLLVYLTPVERHEPAPPGRRGRVQRQA</sequence>
<dbReference type="EMBL" id="ML991772">
    <property type="protein sequence ID" value="KAF2239577.1"/>
    <property type="molecule type" value="Genomic_DNA"/>
</dbReference>
<protein>
    <submittedName>
        <fullName evidence="2">Uncharacterized protein</fullName>
    </submittedName>
</protein>
<feature type="transmembrane region" description="Helical" evidence="1">
    <location>
        <begin position="175"/>
        <end position="193"/>
    </location>
</feature>
<dbReference type="AlphaFoldDB" id="A0A6A6HNG1"/>
<dbReference type="Proteomes" id="UP000800092">
    <property type="component" value="Unassembled WGS sequence"/>
</dbReference>
<proteinExistence type="predicted"/>
<name>A0A6A6HNG1_VIRVR</name>
<evidence type="ECO:0000256" key="1">
    <source>
        <dbReference type="SAM" id="Phobius"/>
    </source>
</evidence>
<gene>
    <name evidence="2" type="ORF">EV356DRAFT_528162</name>
</gene>
<evidence type="ECO:0000313" key="2">
    <source>
        <dbReference type="EMBL" id="KAF2239577.1"/>
    </source>
</evidence>
<accession>A0A6A6HNG1</accession>
<evidence type="ECO:0000313" key="3">
    <source>
        <dbReference type="Proteomes" id="UP000800092"/>
    </source>
</evidence>
<keyword evidence="1" id="KW-0472">Membrane</keyword>
<feature type="transmembrane region" description="Helical" evidence="1">
    <location>
        <begin position="150"/>
        <end position="169"/>
    </location>
</feature>
<keyword evidence="1" id="KW-1133">Transmembrane helix</keyword>
<keyword evidence="3" id="KW-1185">Reference proteome</keyword>
<feature type="transmembrane region" description="Helical" evidence="1">
    <location>
        <begin position="6"/>
        <end position="28"/>
    </location>
</feature>
<reference evidence="2" key="1">
    <citation type="journal article" date="2020" name="Stud. Mycol.">
        <title>101 Dothideomycetes genomes: a test case for predicting lifestyles and emergence of pathogens.</title>
        <authorList>
            <person name="Haridas S."/>
            <person name="Albert R."/>
            <person name="Binder M."/>
            <person name="Bloem J."/>
            <person name="Labutti K."/>
            <person name="Salamov A."/>
            <person name="Andreopoulos B."/>
            <person name="Baker S."/>
            <person name="Barry K."/>
            <person name="Bills G."/>
            <person name="Bluhm B."/>
            <person name="Cannon C."/>
            <person name="Castanera R."/>
            <person name="Culley D."/>
            <person name="Daum C."/>
            <person name="Ezra D."/>
            <person name="Gonzalez J."/>
            <person name="Henrissat B."/>
            <person name="Kuo A."/>
            <person name="Liang C."/>
            <person name="Lipzen A."/>
            <person name="Lutzoni F."/>
            <person name="Magnuson J."/>
            <person name="Mondo S."/>
            <person name="Nolan M."/>
            <person name="Ohm R."/>
            <person name="Pangilinan J."/>
            <person name="Park H.-J."/>
            <person name="Ramirez L."/>
            <person name="Alfaro M."/>
            <person name="Sun H."/>
            <person name="Tritt A."/>
            <person name="Yoshinaga Y."/>
            <person name="Zwiers L.-H."/>
            <person name="Turgeon B."/>
            <person name="Goodwin S."/>
            <person name="Spatafora J."/>
            <person name="Crous P."/>
            <person name="Grigoriev I."/>
        </authorList>
    </citation>
    <scope>NUCLEOTIDE SEQUENCE</scope>
    <source>
        <strain evidence="2">Tuck. ex Michener</strain>
    </source>
</reference>
<keyword evidence="1" id="KW-0812">Transmembrane</keyword>
<organism evidence="2 3">
    <name type="scientific">Viridothelium virens</name>
    <name type="common">Speckled blister lichen</name>
    <name type="synonym">Trypethelium virens</name>
    <dbReference type="NCBI Taxonomy" id="1048519"/>
    <lineage>
        <taxon>Eukaryota</taxon>
        <taxon>Fungi</taxon>
        <taxon>Dikarya</taxon>
        <taxon>Ascomycota</taxon>
        <taxon>Pezizomycotina</taxon>
        <taxon>Dothideomycetes</taxon>
        <taxon>Dothideomycetes incertae sedis</taxon>
        <taxon>Trypetheliales</taxon>
        <taxon>Trypetheliaceae</taxon>
        <taxon>Viridothelium</taxon>
    </lineage>
</organism>
<feature type="transmembrane region" description="Helical" evidence="1">
    <location>
        <begin position="77"/>
        <end position="99"/>
    </location>
</feature>
<dbReference type="OrthoDB" id="10640830at2759"/>